<gene>
    <name evidence="2" type="ORF">SAMN05443248_3191</name>
</gene>
<evidence type="ECO:0000313" key="3">
    <source>
        <dbReference type="Proteomes" id="UP000189796"/>
    </source>
</evidence>
<feature type="chain" id="PRO_5012364194" description="PXPV repeat-containing protein" evidence="1">
    <location>
        <begin position="24"/>
        <end position="105"/>
    </location>
</feature>
<keyword evidence="1" id="KW-0732">Signal</keyword>
<evidence type="ECO:0000256" key="1">
    <source>
        <dbReference type="SAM" id="SignalP"/>
    </source>
</evidence>
<organism evidence="2 3">
    <name type="scientific">Bradyrhizobium erythrophlei</name>
    <dbReference type="NCBI Taxonomy" id="1437360"/>
    <lineage>
        <taxon>Bacteria</taxon>
        <taxon>Pseudomonadati</taxon>
        <taxon>Pseudomonadota</taxon>
        <taxon>Alphaproteobacteria</taxon>
        <taxon>Hyphomicrobiales</taxon>
        <taxon>Nitrobacteraceae</taxon>
        <taxon>Bradyrhizobium</taxon>
    </lineage>
</organism>
<name>A0A1M5P1P4_9BRAD</name>
<dbReference type="EMBL" id="LT670817">
    <property type="protein sequence ID" value="SHG95720.1"/>
    <property type="molecule type" value="Genomic_DNA"/>
</dbReference>
<dbReference type="AlphaFoldDB" id="A0A1M5P1P4"/>
<sequence length="105" mass="11013">MTKSKIVCAGLIAAAMLAGPAMAQEATQEPAAMGQQYPNSNYLTGGYGVRATPRPGYYFRRDYYGPGPAGLAPVIVGRPIGPAAVVVVPVDAYAYYGGPAYYPDY</sequence>
<dbReference type="RefSeq" id="WP_079602178.1">
    <property type="nucleotide sequence ID" value="NZ_LT670817.1"/>
</dbReference>
<reference evidence="2 3" key="1">
    <citation type="submission" date="2016-11" db="EMBL/GenBank/DDBJ databases">
        <authorList>
            <person name="Jaros S."/>
            <person name="Januszkiewicz K."/>
            <person name="Wedrychowicz H."/>
        </authorList>
    </citation>
    <scope>NUCLEOTIDE SEQUENCE [LARGE SCALE GENOMIC DNA]</scope>
    <source>
        <strain evidence="2 3">GAS138</strain>
    </source>
</reference>
<evidence type="ECO:0008006" key="4">
    <source>
        <dbReference type="Google" id="ProtNLM"/>
    </source>
</evidence>
<accession>A0A1M5P1P4</accession>
<dbReference type="OrthoDB" id="8241764at2"/>
<dbReference type="Proteomes" id="UP000189796">
    <property type="component" value="Chromosome I"/>
</dbReference>
<evidence type="ECO:0000313" key="2">
    <source>
        <dbReference type="EMBL" id="SHG95720.1"/>
    </source>
</evidence>
<proteinExistence type="predicted"/>
<protein>
    <recommendedName>
        <fullName evidence="4">PXPV repeat-containing protein</fullName>
    </recommendedName>
</protein>
<feature type="signal peptide" evidence="1">
    <location>
        <begin position="1"/>
        <end position="23"/>
    </location>
</feature>